<dbReference type="GO" id="GO:0005615">
    <property type="term" value="C:extracellular space"/>
    <property type="evidence" value="ECO:0000318"/>
    <property type="project" value="GO_Central"/>
</dbReference>
<keyword evidence="3 6" id="KW-0732">Signal</keyword>
<dbReference type="OrthoDB" id="6350048at2759"/>
<dbReference type="InterPro" id="IPR008983">
    <property type="entry name" value="Tumour_necrosis_fac-like_dom"/>
</dbReference>
<feature type="chain" id="PRO_5003241537" description="C1q domain-containing protein" evidence="6">
    <location>
        <begin position="25"/>
        <end position="537"/>
    </location>
</feature>
<dbReference type="Gene3D" id="2.60.120.40">
    <property type="match status" value="1"/>
</dbReference>
<gene>
    <name evidence="8" type="ORF">DAPPUDRAFT_110157</name>
</gene>
<keyword evidence="2" id="KW-0964">Secreted</keyword>
<evidence type="ECO:0000256" key="3">
    <source>
        <dbReference type="ARBA" id="ARBA00022729"/>
    </source>
</evidence>
<dbReference type="SUPFAM" id="SSF49842">
    <property type="entry name" value="TNF-like"/>
    <property type="match status" value="1"/>
</dbReference>
<feature type="coiled-coil region" evidence="5">
    <location>
        <begin position="34"/>
        <end position="104"/>
    </location>
</feature>
<dbReference type="SMART" id="SM00110">
    <property type="entry name" value="C1Q"/>
    <property type="match status" value="1"/>
</dbReference>
<feature type="domain" description="C1q" evidence="7">
    <location>
        <begin position="388"/>
        <end position="535"/>
    </location>
</feature>
<dbReference type="PANTHER" id="PTHR22923:SF62">
    <property type="entry name" value="CVP18"/>
    <property type="match status" value="1"/>
</dbReference>
<evidence type="ECO:0000256" key="4">
    <source>
        <dbReference type="ARBA" id="ARBA00023119"/>
    </source>
</evidence>
<dbReference type="HOGENOM" id="CLU_029491_0_0_1"/>
<dbReference type="SUPFAM" id="SSF56496">
    <property type="entry name" value="Fibrinogen C-terminal domain-like"/>
    <property type="match status" value="1"/>
</dbReference>
<keyword evidence="9" id="KW-1185">Reference proteome</keyword>
<dbReference type="KEGG" id="dpx:DAPPUDRAFT_110157"/>
<evidence type="ECO:0000313" key="8">
    <source>
        <dbReference type="EMBL" id="EFX72902.1"/>
    </source>
</evidence>
<organism evidence="8 9">
    <name type="scientific">Daphnia pulex</name>
    <name type="common">Water flea</name>
    <dbReference type="NCBI Taxonomy" id="6669"/>
    <lineage>
        <taxon>Eukaryota</taxon>
        <taxon>Metazoa</taxon>
        <taxon>Ecdysozoa</taxon>
        <taxon>Arthropoda</taxon>
        <taxon>Crustacea</taxon>
        <taxon>Branchiopoda</taxon>
        <taxon>Diplostraca</taxon>
        <taxon>Cladocera</taxon>
        <taxon>Anomopoda</taxon>
        <taxon>Daphniidae</taxon>
        <taxon>Daphnia</taxon>
    </lineage>
</organism>
<evidence type="ECO:0000259" key="7">
    <source>
        <dbReference type="PROSITE" id="PS50871"/>
    </source>
</evidence>
<evidence type="ECO:0000313" key="9">
    <source>
        <dbReference type="Proteomes" id="UP000000305"/>
    </source>
</evidence>
<dbReference type="InterPro" id="IPR036056">
    <property type="entry name" value="Fibrinogen-like_C"/>
</dbReference>
<dbReference type="AlphaFoldDB" id="E9H5N6"/>
<evidence type="ECO:0000256" key="5">
    <source>
        <dbReference type="SAM" id="Coils"/>
    </source>
</evidence>
<dbReference type="GO" id="GO:0005201">
    <property type="term" value="F:extracellular matrix structural constituent"/>
    <property type="evidence" value="ECO:0007669"/>
    <property type="project" value="InterPro"/>
</dbReference>
<dbReference type="SMR" id="E9H5N6"/>
<proteinExistence type="predicted"/>
<dbReference type="Pfam" id="PF01410">
    <property type="entry name" value="COLFI"/>
    <property type="match status" value="1"/>
</dbReference>
<dbReference type="NCBIfam" id="NF040941">
    <property type="entry name" value="GGGWT_bact"/>
    <property type="match status" value="1"/>
</dbReference>
<dbReference type="SMART" id="SM00038">
    <property type="entry name" value="COLFI"/>
    <property type="match status" value="1"/>
</dbReference>
<dbReference type="Pfam" id="PF00386">
    <property type="entry name" value="C1q"/>
    <property type="match status" value="1"/>
</dbReference>
<evidence type="ECO:0000256" key="1">
    <source>
        <dbReference type="ARBA" id="ARBA00004613"/>
    </source>
</evidence>
<evidence type="ECO:0000256" key="2">
    <source>
        <dbReference type="ARBA" id="ARBA00022525"/>
    </source>
</evidence>
<accession>E9H5N6</accession>
<comment type="subcellular location">
    <subcellularLocation>
        <location evidence="1">Secreted</location>
    </subcellularLocation>
</comment>
<feature type="signal peptide" evidence="6">
    <location>
        <begin position="1"/>
        <end position="24"/>
    </location>
</feature>
<reference evidence="8 9" key="1">
    <citation type="journal article" date="2011" name="Science">
        <title>The ecoresponsive genome of Daphnia pulex.</title>
        <authorList>
            <person name="Colbourne J.K."/>
            <person name="Pfrender M.E."/>
            <person name="Gilbert D."/>
            <person name="Thomas W.K."/>
            <person name="Tucker A."/>
            <person name="Oakley T.H."/>
            <person name="Tokishita S."/>
            <person name="Aerts A."/>
            <person name="Arnold G.J."/>
            <person name="Basu M.K."/>
            <person name="Bauer D.J."/>
            <person name="Caceres C.E."/>
            <person name="Carmel L."/>
            <person name="Casola C."/>
            <person name="Choi J.H."/>
            <person name="Detter J.C."/>
            <person name="Dong Q."/>
            <person name="Dusheyko S."/>
            <person name="Eads B.D."/>
            <person name="Frohlich T."/>
            <person name="Geiler-Samerotte K.A."/>
            <person name="Gerlach D."/>
            <person name="Hatcher P."/>
            <person name="Jogdeo S."/>
            <person name="Krijgsveld J."/>
            <person name="Kriventseva E.V."/>
            <person name="Kultz D."/>
            <person name="Laforsch C."/>
            <person name="Lindquist E."/>
            <person name="Lopez J."/>
            <person name="Manak J.R."/>
            <person name="Muller J."/>
            <person name="Pangilinan J."/>
            <person name="Patwardhan R.P."/>
            <person name="Pitluck S."/>
            <person name="Pritham E.J."/>
            <person name="Rechtsteiner A."/>
            <person name="Rho M."/>
            <person name="Rogozin I.B."/>
            <person name="Sakarya O."/>
            <person name="Salamov A."/>
            <person name="Schaack S."/>
            <person name="Shapiro H."/>
            <person name="Shiga Y."/>
            <person name="Skalitzky C."/>
            <person name="Smith Z."/>
            <person name="Souvorov A."/>
            <person name="Sung W."/>
            <person name="Tang Z."/>
            <person name="Tsuchiya D."/>
            <person name="Tu H."/>
            <person name="Vos H."/>
            <person name="Wang M."/>
            <person name="Wolf Y.I."/>
            <person name="Yamagata H."/>
            <person name="Yamada T."/>
            <person name="Ye Y."/>
            <person name="Shaw J.R."/>
            <person name="Andrews J."/>
            <person name="Crease T.J."/>
            <person name="Tang H."/>
            <person name="Lucas S.M."/>
            <person name="Robertson H.M."/>
            <person name="Bork P."/>
            <person name="Koonin E.V."/>
            <person name="Zdobnov E.M."/>
            <person name="Grigoriev I.V."/>
            <person name="Lynch M."/>
            <person name="Boore J.L."/>
        </authorList>
    </citation>
    <scope>NUCLEOTIDE SEQUENCE [LARGE SCALE GENOMIC DNA]</scope>
</reference>
<dbReference type="PANTHER" id="PTHR22923">
    <property type="entry name" value="CEREBELLIN-RELATED"/>
    <property type="match status" value="1"/>
</dbReference>
<dbReference type="InterPro" id="IPR001073">
    <property type="entry name" value="C1q_dom"/>
</dbReference>
<dbReference type="EMBL" id="GL732594">
    <property type="protein sequence ID" value="EFX72902.1"/>
    <property type="molecule type" value="Genomic_DNA"/>
</dbReference>
<protein>
    <recommendedName>
        <fullName evidence="7">C1q domain-containing protein</fullName>
    </recommendedName>
</protein>
<keyword evidence="4" id="KW-0176">Collagen</keyword>
<name>E9H5N6_DAPPU</name>
<sequence>MARLTAVFFCLMLILSCGTIFSSALTTFSLEDKLHELEVRLEAKIEAKNAQLEEKVAQLEAQLELNNELRQELALKVIQLEAKNVQLEVKIQDQERILTSLLEAAELPVSTDSKLFPVKKEISIRSTGKSGIPRTCRELRAADPSLSSGMHWIDPDGQGVGDNPIYVYCDMTSGSTSLLHDSESSLNVGHCAEAGCYSRPINYNSSIGQIKALMELSTECHQSIKYDCNFSPFKLNGVAYSWWNDREGNAQHFWSGSNTDGVHTCQCGIDGNCVDSAVKCNCDTISPIQLVDDGVITDKNVLPVTRLNFGRTQLETSSGVHTLGRLVCTGSVTLTGLPSSCADLQMIGHTLNGFYSVVGSAKMESVYCDFTKLPDDAGFQKWIGYADVKSAPVHFYVQRNSSFYPQNTPIPFELVVMNEGNAMNLTSGKFTAPRPGTYYFSFAGVARLSSSSSSVSLSSYLYLNGKLIGSSNVDETNTPVVQYSVLTLQSTLNLKKDDQVWVTISYPSGTSSFLSDSIYHYTHFTGFMLEEEIGASL</sequence>
<dbReference type="InterPro" id="IPR050822">
    <property type="entry name" value="Cerebellin_Synaptic_Org"/>
</dbReference>
<evidence type="ECO:0000256" key="6">
    <source>
        <dbReference type="SAM" id="SignalP"/>
    </source>
</evidence>
<dbReference type="InParanoid" id="E9H5N6"/>
<dbReference type="InterPro" id="IPR000885">
    <property type="entry name" value="Fib_collagen_C"/>
</dbReference>
<dbReference type="eggNOG" id="KOG3516">
    <property type="taxonomic scope" value="Eukaryota"/>
</dbReference>
<dbReference type="Gene3D" id="2.60.120.1000">
    <property type="match status" value="1"/>
</dbReference>
<dbReference type="Proteomes" id="UP000000305">
    <property type="component" value="Unassembled WGS sequence"/>
</dbReference>
<dbReference type="GO" id="GO:0005581">
    <property type="term" value="C:collagen trimer"/>
    <property type="evidence" value="ECO:0007669"/>
    <property type="project" value="UniProtKB-KW"/>
</dbReference>
<dbReference type="PROSITE" id="PS51257">
    <property type="entry name" value="PROKAR_LIPOPROTEIN"/>
    <property type="match status" value="1"/>
</dbReference>
<keyword evidence="5" id="KW-0175">Coiled coil</keyword>
<dbReference type="PROSITE" id="PS50871">
    <property type="entry name" value="C1Q"/>
    <property type="match status" value="1"/>
</dbReference>